<feature type="compositionally biased region" description="Polar residues" evidence="1">
    <location>
        <begin position="111"/>
        <end position="126"/>
    </location>
</feature>
<evidence type="ECO:0000313" key="2">
    <source>
        <dbReference type="EMBL" id="CAI5445788.1"/>
    </source>
</evidence>
<protein>
    <submittedName>
        <fullName evidence="2">Uncharacterized protein</fullName>
    </submittedName>
</protein>
<evidence type="ECO:0000256" key="1">
    <source>
        <dbReference type="SAM" id="MobiDB-lite"/>
    </source>
</evidence>
<sequence length="177" mass="20075">MNSNIPNRPKRLVFPQNDQKLDRLKSKSLEDLNSPTECGFYTPRATIKDKDATRVPKITFTSNDSIDNAPPTYNLGDIQDILKRKIEKPFSKVREASSFGSLNEARVQFALSQTPPMSTTGRQPNSEPKKENLLSSGGHNNHTLSPVIHCFTKDHMNQSINQLKRAKYIIHDLMINR</sequence>
<dbReference type="AlphaFoldDB" id="A0A9P1IJ11"/>
<evidence type="ECO:0000313" key="3">
    <source>
        <dbReference type="Proteomes" id="UP001152747"/>
    </source>
</evidence>
<feature type="region of interest" description="Disordered" evidence="1">
    <location>
        <begin position="111"/>
        <end position="139"/>
    </location>
</feature>
<reference evidence="2" key="1">
    <citation type="submission" date="2022-11" db="EMBL/GenBank/DDBJ databases">
        <authorList>
            <person name="Kikuchi T."/>
        </authorList>
    </citation>
    <scope>NUCLEOTIDE SEQUENCE</scope>
    <source>
        <strain evidence="2">PS1010</strain>
    </source>
</reference>
<comment type="caution">
    <text evidence="2">The sequence shown here is derived from an EMBL/GenBank/DDBJ whole genome shotgun (WGS) entry which is preliminary data.</text>
</comment>
<keyword evidence="3" id="KW-1185">Reference proteome</keyword>
<accession>A0A9P1IJ11</accession>
<proteinExistence type="predicted"/>
<gene>
    <name evidence="2" type="ORF">CAMP_LOCUS8425</name>
</gene>
<name>A0A9P1IJ11_9PELO</name>
<dbReference type="Proteomes" id="UP001152747">
    <property type="component" value="Unassembled WGS sequence"/>
</dbReference>
<dbReference type="OrthoDB" id="5877302at2759"/>
<dbReference type="EMBL" id="CANHGI010000003">
    <property type="protein sequence ID" value="CAI5445788.1"/>
    <property type="molecule type" value="Genomic_DNA"/>
</dbReference>
<organism evidence="2 3">
    <name type="scientific">Caenorhabditis angaria</name>
    <dbReference type="NCBI Taxonomy" id="860376"/>
    <lineage>
        <taxon>Eukaryota</taxon>
        <taxon>Metazoa</taxon>
        <taxon>Ecdysozoa</taxon>
        <taxon>Nematoda</taxon>
        <taxon>Chromadorea</taxon>
        <taxon>Rhabditida</taxon>
        <taxon>Rhabditina</taxon>
        <taxon>Rhabditomorpha</taxon>
        <taxon>Rhabditoidea</taxon>
        <taxon>Rhabditidae</taxon>
        <taxon>Peloderinae</taxon>
        <taxon>Caenorhabditis</taxon>
    </lineage>
</organism>